<accession>A0A2T5J2U9</accession>
<dbReference type="PANTHER" id="PTHR34406:SF1">
    <property type="entry name" value="PROTEIN YCEI"/>
    <property type="match status" value="1"/>
</dbReference>
<dbReference type="PANTHER" id="PTHR34406">
    <property type="entry name" value="PROTEIN YCEI"/>
    <property type="match status" value="1"/>
</dbReference>
<sequence length="199" mass="21446">MSRLLALSTLVFALATTPVAFAAPDANPANMPAGSYVLEKTHASINAKVMHHGYAFYHFRFDKFDASYDYDPKDPTSAKVVVTVDTKSMNTGYAKADEKFPVEFLAADKHPTATFKSTKITVTQANKGTMTGDLTLGGVTKPISLDVVFNGAGKDMWGAMRSGFSATTTIKRSEFGLTKYVPAIGDDVALAIEVEFVKK</sequence>
<reference evidence="3 4" key="1">
    <citation type="submission" date="2018-04" db="EMBL/GenBank/DDBJ databases">
        <title>Genomic Encyclopedia of Archaeal and Bacterial Type Strains, Phase II (KMG-II): from individual species to whole genera.</title>
        <authorList>
            <person name="Goeker M."/>
        </authorList>
    </citation>
    <scope>NUCLEOTIDE SEQUENCE [LARGE SCALE GENOMIC DNA]</scope>
    <source>
        <strain evidence="3 4">DSM 5822</strain>
    </source>
</reference>
<feature type="chain" id="PRO_5015401209" evidence="1">
    <location>
        <begin position="23"/>
        <end position="199"/>
    </location>
</feature>
<dbReference type="RefSeq" id="WP_107863973.1">
    <property type="nucleotide sequence ID" value="NZ_QAON01000001.1"/>
</dbReference>
<evidence type="ECO:0000256" key="1">
    <source>
        <dbReference type="SAM" id="SignalP"/>
    </source>
</evidence>
<dbReference type="InterPro" id="IPR036761">
    <property type="entry name" value="TTHA0802/YceI-like_sf"/>
</dbReference>
<evidence type="ECO:0000313" key="3">
    <source>
        <dbReference type="EMBL" id="PTQ90939.1"/>
    </source>
</evidence>
<dbReference type="Proteomes" id="UP000244223">
    <property type="component" value="Unassembled WGS sequence"/>
</dbReference>
<evidence type="ECO:0000313" key="4">
    <source>
        <dbReference type="Proteomes" id="UP000244223"/>
    </source>
</evidence>
<dbReference type="Pfam" id="PF04264">
    <property type="entry name" value="YceI"/>
    <property type="match status" value="1"/>
</dbReference>
<organism evidence="3 4">
    <name type="scientific">Agitococcus lubricus</name>
    <dbReference type="NCBI Taxonomy" id="1077255"/>
    <lineage>
        <taxon>Bacteria</taxon>
        <taxon>Pseudomonadati</taxon>
        <taxon>Pseudomonadota</taxon>
        <taxon>Gammaproteobacteria</taxon>
        <taxon>Moraxellales</taxon>
        <taxon>Moraxellaceae</taxon>
        <taxon>Agitococcus</taxon>
    </lineage>
</organism>
<proteinExistence type="predicted"/>
<dbReference type="EMBL" id="QAON01000001">
    <property type="protein sequence ID" value="PTQ90939.1"/>
    <property type="molecule type" value="Genomic_DNA"/>
</dbReference>
<dbReference type="SUPFAM" id="SSF101874">
    <property type="entry name" value="YceI-like"/>
    <property type="match status" value="1"/>
</dbReference>
<dbReference type="InterPro" id="IPR007372">
    <property type="entry name" value="Lipid/polyisoprenoid-bd_YceI"/>
</dbReference>
<name>A0A2T5J2U9_9GAMM</name>
<protein>
    <submittedName>
        <fullName evidence="3">Polyisoprenoid-binding protein YceI</fullName>
    </submittedName>
</protein>
<evidence type="ECO:0000259" key="2">
    <source>
        <dbReference type="SMART" id="SM00867"/>
    </source>
</evidence>
<keyword evidence="1" id="KW-0732">Signal</keyword>
<comment type="caution">
    <text evidence="3">The sequence shown here is derived from an EMBL/GenBank/DDBJ whole genome shotgun (WGS) entry which is preliminary data.</text>
</comment>
<dbReference type="SMART" id="SM00867">
    <property type="entry name" value="YceI"/>
    <property type="match status" value="1"/>
</dbReference>
<dbReference type="OrthoDB" id="9811006at2"/>
<dbReference type="Gene3D" id="2.40.128.110">
    <property type="entry name" value="Lipid/polyisoprenoid-binding, YceI-like"/>
    <property type="match status" value="1"/>
</dbReference>
<feature type="signal peptide" evidence="1">
    <location>
        <begin position="1"/>
        <end position="22"/>
    </location>
</feature>
<gene>
    <name evidence="3" type="ORF">C8N29_1018</name>
</gene>
<feature type="domain" description="Lipid/polyisoprenoid-binding YceI-like" evidence="2">
    <location>
        <begin position="35"/>
        <end position="197"/>
    </location>
</feature>
<dbReference type="AlphaFoldDB" id="A0A2T5J2U9"/>
<keyword evidence="4" id="KW-1185">Reference proteome</keyword>